<evidence type="ECO:0000256" key="2">
    <source>
        <dbReference type="ARBA" id="ARBA00022748"/>
    </source>
</evidence>
<keyword evidence="5" id="KW-0812">Transmembrane</keyword>
<keyword evidence="5" id="KW-1133">Transmembrane helix</keyword>
<dbReference type="RefSeq" id="WP_283442826.1">
    <property type="nucleotide sequence ID" value="NZ_FXUL01000009.1"/>
</dbReference>
<protein>
    <submittedName>
        <fullName evidence="7">Thiol-disulfide isomerase or thioredoxin</fullName>
    </submittedName>
</protein>
<dbReference type="InterPro" id="IPR050553">
    <property type="entry name" value="Thioredoxin_ResA/DsbE_sf"/>
</dbReference>
<reference evidence="7 8" key="1">
    <citation type="submission" date="2017-05" db="EMBL/GenBank/DDBJ databases">
        <authorList>
            <person name="Varghese N."/>
            <person name="Submissions S."/>
        </authorList>
    </citation>
    <scope>NUCLEOTIDE SEQUENCE [LARGE SCALE GENOMIC DNA]</scope>
    <source>
        <strain evidence="7 8">DSM 26001</strain>
    </source>
</reference>
<gene>
    <name evidence="7" type="ORF">SAMN06295970_109154</name>
</gene>
<evidence type="ECO:0000256" key="4">
    <source>
        <dbReference type="ARBA" id="ARBA00023284"/>
    </source>
</evidence>
<dbReference type="InterPro" id="IPR013766">
    <property type="entry name" value="Thioredoxin_domain"/>
</dbReference>
<evidence type="ECO:0000256" key="3">
    <source>
        <dbReference type="ARBA" id="ARBA00023157"/>
    </source>
</evidence>
<keyword evidence="8" id="KW-1185">Reference proteome</keyword>
<proteinExistence type="predicted"/>
<name>A0ABY1QDJ7_9BURK</name>
<feature type="domain" description="Thioredoxin" evidence="6">
    <location>
        <begin position="131"/>
        <end position="268"/>
    </location>
</feature>
<feature type="transmembrane region" description="Helical" evidence="5">
    <location>
        <begin position="109"/>
        <end position="130"/>
    </location>
</feature>
<dbReference type="SUPFAM" id="SSF52833">
    <property type="entry name" value="Thioredoxin-like"/>
    <property type="match status" value="1"/>
</dbReference>
<dbReference type="PROSITE" id="PS51352">
    <property type="entry name" value="THIOREDOXIN_2"/>
    <property type="match status" value="1"/>
</dbReference>
<dbReference type="InterPro" id="IPR036249">
    <property type="entry name" value="Thioredoxin-like_sf"/>
</dbReference>
<comment type="subcellular location">
    <subcellularLocation>
        <location evidence="1">Cell envelope</location>
    </subcellularLocation>
</comment>
<evidence type="ECO:0000313" key="8">
    <source>
        <dbReference type="Proteomes" id="UP001158049"/>
    </source>
</evidence>
<dbReference type="InterPro" id="IPR017937">
    <property type="entry name" value="Thioredoxin_CS"/>
</dbReference>
<keyword evidence="2" id="KW-0201">Cytochrome c-type biogenesis</keyword>
<accession>A0ABY1QDJ7</accession>
<organism evidence="7 8">
    <name type="scientific">Noviherbaspirillum suwonense</name>
    <dbReference type="NCBI Taxonomy" id="1224511"/>
    <lineage>
        <taxon>Bacteria</taxon>
        <taxon>Pseudomonadati</taxon>
        <taxon>Pseudomonadota</taxon>
        <taxon>Betaproteobacteria</taxon>
        <taxon>Burkholderiales</taxon>
        <taxon>Oxalobacteraceae</taxon>
        <taxon>Noviherbaspirillum</taxon>
    </lineage>
</organism>
<dbReference type="PROSITE" id="PS00194">
    <property type="entry name" value="THIOREDOXIN_1"/>
    <property type="match status" value="1"/>
</dbReference>
<keyword evidence="3" id="KW-1015">Disulfide bond</keyword>
<dbReference type="GO" id="GO:0016853">
    <property type="term" value="F:isomerase activity"/>
    <property type="evidence" value="ECO:0007669"/>
    <property type="project" value="UniProtKB-KW"/>
</dbReference>
<comment type="caution">
    <text evidence="7">The sequence shown here is derived from an EMBL/GenBank/DDBJ whole genome shotgun (WGS) entry which is preliminary data.</text>
</comment>
<dbReference type="Gene3D" id="3.40.30.10">
    <property type="entry name" value="Glutaredoxin"/>
    <property type="match status" value="1"/>
</dbReference>
<evidence type="ECO:0000256" key="1">
    <source>
        <dbReference type="ARBA" id="ARBA00004196"/>
    </source>
</evidence>
<sequence>MGSVNLGFAAVSIDLVLFLVATVAGLLLVTATAAPDRRRGALLLMRIILIGVIAARAFHVYLDAERYGLEPWTAGRLTDGGFIVFAGFVAAAAATAWYAWRNRALRQPLVLAVAGPLLIWGGGLNVFWLLRTDQLQFPTFTLMALDDKPVKVEDFLGRPIVVNLWATWCPPCRREMPVLGNAQQRHGDITFLFVNQGESGRLVREYLDARAPQIRNVLLDVAGQFPVHAGTQALPVTLFFSDRGILHGKHVGELTASTLEQNIASLKAAGITSRQTSAY</sequence>
<feature type="transmembrane region" description="Helical" evidence="5">
    <location>
        <begin position="6"/>
        <end position="29"/>
    </location>
</feature>
<dbReference type="Proteomes" id="UP001158049">
    <property type="component" value="Unassembled WGS sequence"/>
</dbReference>
<evidence type="ECO:0000259" key="6">
    <source>
        <dbReference type="PROSITE" id="PS51352"/>
    </source>
</evidence>
<dbReference type="CDD" id="cd02966">
    <property type="entry name" value="TlpA_like_family"/>
    <property type="match status" value="1"/>
</dbReference>
<keyword evidence="7" id="KW-0413">Isomerase</keyword>
<dbReference type="EMBL" id="FXUL01000009">
    <property type="protein sequence ID" value="SMP63885.1"/>
    <property type="molecule type" value="Genomic_DNA"/>
</dbReference>
<evidence type="ECO:0000313" key="7">
    <source>
        <dbReference type="EMBL" id="SMP63885.1"/>
    </source>
</evidence>
<keyword evidence="4" id="KW-0676">Redox-active center</keyword>
<feature type="transmembrane region" description="Helical" evidence="5">
    <location>
        <begin position="41"/>
        <end position="62"/>
    </location>
</feature>
<dbReference type="PANTHER" id="PTHR42852:SF6">
    <property type="entry name" value="THIOL:DISULFIDE INTERCHANGE PROTEIN DSBE"/>
    <property type="match status" value="1"/>
</dbReference>
<dbReference type="Pfam" id="PF08534">
    <property type="entry name" value="Redoxin"/>
    <property type="match status" value="1"/>
</dbReference>
<evidence type="ECO:0000256" key="5">
    <source>
        <dbReference type="SAM" id="Phobius"/>
    </source>
</evidence>
<dbReference type="PANTHER" id="PTHR42852">
    <property type="entry name" value="THIOL:DISULFIDE INTERCHANGE PROTEIN DSBE"/>
    <property type="match status" value="1"/>
</dbReference>
<feature type="transmembrane region" description="Helical" evidence="5">
    <location>
        <begin position="82"/>
        <end position="100"/>
    </location>
</feature>
<dbReference type="InterPro" id="IPR013740">
    <property type="entry name" value="Redoxin"/>
</dbReference>
<keyword evidence="5" id="KW-0472">Membrane</keyword>